<dbReference type="PANTHER" id="PTHR21254:SF1">
    <property type="entry name" value="C2 DOMAIN-CONTAINING PROTEIN 3"/>
    <property type="match status" value="1"/>
</dbReference>
<dbReference type="RefSeq" id="XP_009823744.1">
    <property type="nucleotide sequence ID" value="XM_009825442.1"/>
</dbReference>
<dbReference type="SMART" id="SM00239">
    <property type="entry name" value="C2"/>
    <property type="match status" value="1"/>
</dbReference>
<feature type="region of interest" description="Disordered" evidence="1">
    <location>
        <begin position="1382"/>
        <end position="1451"/>
    </location>
</feature>
<dbReference type="STRING" id="112090.W4H4K6"/>
<dbReference type="GO" id="GO:0060271">
    <property type="term" value="P:cilium assembly"/>
    <property type="evidence" value="ECO:0007669"/>
    <property type="project" value="TreeGrafter"/>
</dbReference>
<dbReference type="GO" id="GO:0005814">
    <property type="term" value="C:centriole"/>
    <property type="evidence" value="ECO:0007669"/>
    <property type="project" value="TreeGrafter"/>
</dbReference>
<evidence type="ECO:0000313" key="3">
    <source>
        <dbReference type="EMBL" id="ETV86945.1"/>
    </source>
</evidence>
<feature type="region of interest" description="Disordered" evidence="1">
    <location>
        <begin position="529"/>
        <end position="592"/>
    </location>
</feature>
<protein>
    <recommendedName>
        <fullName evidence="2">C2 domain-containing protein</fullName>
    </recommendedName>
</protein>
<name>W4H4K6_APHAT</name>
<dbReference type="PANTHER" id="PTHR21254">
    <property type="entry name" value="C2 DOMAIN-CONTAINING PROTEIN 3"/>
    <property type="match status" value="1"/>
</dbReference>
<dbReference type="GeneID" id="20803964"/>
<dbReference type="PROSITE" id="PS50004">
    <property type="entry name" value="C2"/>
    <property type="match status" value="1"/>
</dbReference>
<dbReference type="GO" id="GO:0071539">
    <property type="term" value="P:protein localization to centrosome"/>
    <property type="evidence" value="ECO:0007669"/>
    <property type="project" value="TreeGrafter"/>
</dbReference>
<dbReference type="CDD" id="cd00030">
    <property type="entry name" value="C2"/>
    <property type="match status" value="1"/>
</dbReference>
<organism evidence="3">
    <name type="scientific">Aphanomyces astaci</name>
    <name type="common">Crayfish plague agent</name>
    <dbReference type="NCBI Taxonomy" id="112090"/>
    <lineage>
        <taxon>Eukaryota</taxon>
        <taxon>Sar</taxon>
        <taxon>Stramenopiles</taxon>
        <taxon>Oomycota</taxon>
        <taxon>Saprolegniomycetes</taxon>
        <taxon>Saprolegniales</taxon>
        <taxon>Verrucalvaceae</taxon>
        <taxon>Aphanomyces</taxon>
    </lineage>
</organism>
<dbReference type="Pfam" id="PF25339">
    <property type="entry name" value="C2_C2CD3_N"/>
    <property type="match status" value="1"/>
</dbReference>
<dbReference type="InterPro" id="IPR035892">
    <property type="entry name" value="C2_domain_sf"/>
</dbReference>
<reference evidence="3" key="1">
    <citation type="submission" date="2013-12" db="EMBL/GenBank/DDBJ databases">
        <title>The Genome Sequence of Aphanomyces astaci APO3.</title>
        <authorList>
            <consortium name="The Broad Institute Genomics Platform"/>
            <person name="Russ C."/>
            <person name="Tyler B."/>
            <person name="van West P."/>
            <person name="Dieguez-Uribeondo J."/>
            <person name="Young S.K."/>
            <person name="Zeng Q."/>
            <person name="Gargeya S."/>
            <person name="Fitzgerald M."/>
            <person name="Abouelleil A."/>
            <person name="Alvarado L."/>
            <person name="Chapman S.B."/>
            <person name="Gainer-Dewar J."/>
            <person name="Goldberg J."/>
            <person name="Griggs A."/>
            <person name="Gujja S."/>
            <person name="Hansen M."/>
            <person name="Howarth C."/>
            <person name="Imamovic A."/>
            <person name="Ireland A."/>
            <person name="Larimer J."/>
            <person name="McCowan C."/>
            <person name="Murphy C."/>
            <person name="Pearson M."/>
            <person name="Poon T.W."/>
            <person name="Priest M."/>
            <person name="Roberts A."/>
            <person name="Saif S."/>
            <person name="Shea T."/>
            <person name="Sykes S."/>
            <person name="Wortman J."/>
            <person name="Nusbaum C."/>
            <person name="Birren B."/>
        </authorList>
    </citation>
    <scope>NUCLEOTIDE SEQUENCE [LARGE SCALE GENOMIC DNA]</scope>
    <source>
        <strain evidence="3">APO3</strain>
    </source>
</reference>
<proteinExistence type="predicted"/>
<dbReference type="InterPro" id="IPR057537">
    <property type="entry name" value="C2_C2CD3_N"/>
</dbReference>
<dbReference type="SUPFAM" id="SSF49562">
    <property type="entry name" value="C2 domain (Calcium/lipid-binding domain, CaLB)"/>
    <property type="match status" value="1"/>
</dbReference>
<feature type="compositionally biased region" description="Low complexity" evidence="1">
    <location>
        <begin position="1401"/>
        <end position="1411"/>
    </location>
</feature>
<dbReference type="EMBL" id="KI913116">
    <property type="protein sequence ID" value="ETV86945.1"/>
    <property type="molecule type" value="Genomic_DNA"/>
</dbReference>
<dbReference type="Pfam" id="PF00168">
    <property type="entry name" value="C2"/>
    <property type="match status" value="1"/>
</dbReference>
<sequence>MAATGADVAADDDDDTLPLPHIPSVISLGSLPPQIDGPVSGYVRLTVHLHVENDDVEGHREWLVRVRWWGSMTTVGKGDLLRENQQLCFPVHVARDVFRRYLDDMTQLRFDVVDKVTHRVYGQSAIPIRLDDLEAVGGCQRDIEIVKRGGRNNIGGVLSLHATLLWGGDASSELPPHDGMTTAPQFQLQQPHASPRRVEGAVRVWKNKDFPQSSFLAQVPLLELNESTPSTTWNTSLGPHASDVTSLLHKGEALRRAMQRAMDEPHDRAIDIPTILASAKSFGPVDLDRTVTSWPVQTMNMSPVYTRELPTAGHRRLPNPPLVAPHANDTATPLEMLLRVDWLHDIRVQASSSDAQQQDPMRVYVTHKALVPPCTPFTSESKRIPHASLPTTIALGYKTVLPCGVLNQALIHLFDAHQLVVEVWTTTSARDAQLLGLGKLSLKAFAHAVKNKAAGVDRRTLQRSPCIGMTHDCIKIKNPFTGAAVGSITCTRALGTRDQIHGFQTELAAVHSIQAWWRGRHVFRRHRSQLTPSPQATLPAPDSVTVATHDPSPSSFPDDDSNHKFELARPASTIDNSNVMQPSDEHEDGKTVQQHVSAVIKIQRAYRRWRDMATMAHAFLDWTTDEENHMSTEDTPSFDIDLDTIQLLNDPAPPRLEQASPSKGRDVLPSPLADPHHQNTPTGDKLSWRLVLELAEPCPVLRGIEVTYLFQDTTSSLWWDSHSTALSSLNEHEYIDEGLDLLIEFALWGSGQSTNPIGHASLNVSTLTKSKQEVVQLPITWTEPPLHPLLPHFSDKIASLPLRVQCAIHQKSSLAVYNPKTSNSVATSVVSSTTLLPATATICVQITSIDMLGAVSVVGWHVFFRCVVPVGVRVHPKATGSTEYDTAQGQFLSIQTSPTILLTCGKVHVEFEHHVVIHPELLEAMQEQAKDGGAVVHLYRHVMDMEILMGTVSIPLAALLYRRQGIRGAFAFDQRDEVHCGRLGVAVHFLHRRVESDPPGAMSILRQPTIDPPLKCFSDQDPSRSIHDIDFLLDENVTHDDDVVAPMDTEDTNHARGHEQPLMIVVIEEARNLHHEVSARPHTYTSFQWGTTHYETPAVEASCNPTWMHEIRLEAADRPSSKVAMHVWDQRKPLLPPLWIGQATIDLTLLQWTHEICGWYHITDATDRSKGQLKVRFNMVRGPRPEAGIAFDRPRVGAPIDHEGGDEALTNALQLMVNSVTAMDMSRTHHDRLNQAAASEAAVREISANGRSCTMSSCSTAEFDQTVSRDHQCSTSTSDDVCLVPSLILEGNDGHDDTSMVSHHVDLDDPTRHFGQLSAWNDDELLDMNALEIHGSDQSDSGEAGQTPQRLTTQYSDDDISCGEGHDEPWTAIIERAAATTTTAVDSHPNPSEPMQQQHDAAAPSSPNASEPKIESFPTAASPPPKGVVGTLESHHSSRGSFDAASVDDTDDDLDLNELNIHSPPPIGRDELALADVENTQRSQGSSKMDIHELEDSNGVLLPTLPAPIEPTSPIDHPSVLHQVLDAMEGLQAQISMLVRKNEELALKVAEIPQLVADSCSDRLSASHMSTTSLMGEGFGTTHDKNSSDATNQPHDTAFRESSTGSHGTNVDPPDAPLPSPPTVVEMPSRPVDQMSTSSQTIDPEPPCPMVVSPTLIPRRTATSFEETPPNAYSTPTDGVATTVEHVPRRPAPQYPDGASPVTHDWSTVSSLSHAAITASISHESPSDDKKSTSHGHWTAAQATIHRLPPAFRLSNRVDGGGDDPHIMPPARTLFDSETERIAKIMCGNLQHWIEHESSSSDEEE</sequence>
<accession>W4H4K6</accession>
<feature type="region of interest" description="Disordered" evidence="1">
    <location>
        <begin position="650"/>
        <end position="683"/>
    </location>
</feature>
<evidence type="ECO:0000259" key="2">
    <source>
        <dbReference type="PROSITE" id="PS50004"/>
    </source>
</evidence>
<feature type="region of interest" description="Disordered" evidence="1">
    <location>
        <begin position="1575"/>
        <end position="1648"/>
    </location>
</feature>
<feature type="domain" description="C2" evidence="2">
    <location>
        <begin position="1042"/>
        <end position="1160"/>
    </location>
</feature>
<evidence type="ECO:0000256" key="1">
    <source>
        <dbReference type="SAM" id="MobiDB-lite"/>
    </source>
</evidence>
<dbReference type="GO" id="GO:0061511">
    <property type="term" value="P:centriole elongation"/>
    <property type="evidence" value="ECO:0007669"/>
    <property type="project" value="TreeGrafter"/>
</dbReference>
<feature type="compositionally biased region" description="Polar residues" evidence="1">
    <location>
        <begin position="1389"/>
        <end position="1399"/>
    </location>
</feature>
<dbReference type="OrthoDB" id="79771at2759"/>
<dbReference type="Gene3D" id="2.60.40.150">
    <property type="entry name" value="C2 domain"/>
    <property type="match status" value="1"/>
</dbReference>
<dbReference type="InterPro" id="IPR000008">
    <property type="entry name" value="C2_dom"/>
</dbReference>
<gene>
    <name evidence="3" type="ORF">H257_01968</name>
</gene>
<dbReference type="VEuPathDB" id="FungiDB:H257_01968"/>
<feature type="compositionally biased region" description="Polar residues" evidence="1">
    <location>
        <begin position="1588"/>
        <end position="1609"/>
    </location>
</feature>
<dbReference type="GO" id="GO:0034451">
    <property type="term" value="C:centriolar satellite"/>
    <property type="evidence" value="ECO:0007669"/>
    <property type="project" value="TreeGrafter"/>
</dbReference>